<evidence type="ECO:0000256" key="2">
    <source>
        <dbReference type="PROSITE-ProRule" id="PRU01379"/>
    </source>
</evidence>
<evidence type="ECO:0000259" key="3">
    <source>
        <dbReference type="PROSITE" id="PS52035"/>
    </source>
</evidence>
<evidence type="ECO:0000256" key="1">
    <source>
        <dbReference type="ARBA" id="ARBA00005988"/>
    </source>
</evidence>
<feature type="non-terminal residue" evidence="4">
    <location>
        <position position="67"/>
    </location>
</feature>
<dbReference type="PANTHER" id="PTHR11532">
    <property type="entry name" value="PROTEASE M14 CARBOXYPEPTIDASE"/>
    <property type="match status" value="1"/>
</dbReference>
<gene>
    <name evidence="4" type="ORF">QYT958_LOCUS41684</name>
</gene>
<comment type="similarity">
    <text evidence="1 2">Belongs to the peptidase M14 family.</text>
</comment>
<feature type="domain" description="Peptidase M14" evidence="3">
    <location>
        <begin position="21"/>
        <end position="67"/>
    </location>
</feature>
<dbReference type="GO" id="GO:0006518">
    <property type="term" value="P:peptide metabolic process"/>
    <property type="evidence" value="ECO:0007669"/>
    <property type="project" value="TreeGrafter"/>
</dbReference>
<dbReference type="GO" id="GO:0004181">
    <property type="term" value="F:metallocarboxypeptidase activity"/>
    <property type="evidence" value="ECO:0007669"/>
    <property type="project" value="InterPro"/>
</dbReference>
<dbReference type="Gene3D" id="3.40.630.10">
    <property type="entry name" value="Zn peptidases"/>
    <property type="match status" value="1"/>
</dbReference>
<comment type="caution">
    <text evidence="2">Lacks conserved residue(s) required for the propagation of feature annotation.</text>
</comment>
<proteinExistence type="inferred from homology"/>
<evidence type="ECO:0000313" key="5">
    <source>
        <dbReference type="Proteomes" id="UP000663848"/>
    </source>
</evidence>
<dbReference type="GO" id="GO:0008270">
    <property type="term" value="F:zinc ion binding"/>
    <property type="evidence" value="ECO:0007669"/>
    <property type="project" value="InterPro"/>
</dbReference>
<dbReference type="AlphaFoldDB" id="A0A822CJ86"/>
<dbReference type="PROSITE" id="PS52035">
    <property type="entry name" value="PEPTIDASE_M14"/>
    <property type="match status" value="1"/>
</dbReference>
<protein>
    <recommendedName>
        <fullName evidence="3">Peptidase M14 domain-containing protein</fullName>
    </recommendedName>
</protein>
<dbReference type="InterPro" id="IPR000834">
    <property type="entry name" value="Peptidase_M14"/>
</dbReference>
<dbReference type="GO" id="GO:0005615">
    <property type="term" value="C:extracellular space"/>
    <property type="evidence" value="ECO:0007669"/>
    <property type="project" value="TreeGrafter"/>
</dbReference>
<name>A0A822CJ86_9BILA</name>
<dbReference type="SUPFAM" id="SSF53187">
    <property type="entry name" value="Zn-dependent exopeptidases"/>
    <property type="match status" value="1"/>
</dbReference>
<comment type="caution">
    <text evidence="4">The sequence shown here is derived from an EMBL/GenBank/DDBJ whole genome shotgun (WGS) entry which is preliminary data.</text>
</comment>
<dbReference type="EMBL" id="CAJOBR010048599">
    <property type="protein sequence ID" value="CAF5045252.1"/>
    <property type="molecule type" value="Genomic_DNA"/>
</dbReference>
<dbReference type="InterPro" id="IPR050753">
    <property type="entry name" value="Peptidase_M14_domain"/>
</dbReference>
<dbReference type="Pfam" id="PF00246">
    <property type="entry name" value="Peptidase_M14"/>
    <property type="match status" value="1"/>
</dbReference>
<evidence type="ECO:0000313" key="4">
    <source>
        <dbReference type="EMBL" id="CAF5045252.1"/>
    </source>
</evidence>
<organism evidence="4 5">
    <name type="scientific">Rotaria socialis</name>
    <dbReference type="NCBI Taxonomy" id="392032"/>
    <lineage>
        <taxon>Eukaryota</taxon>
        <taxon>Metazoa</taxon>
        <taxon>Spiralia</taxon>
        <taxon>Gnathifera</taxon>
        <taxon>Rotifera</taxon>
        <taxon>Eurotatoria</taxon>
        <taxon>Bdelloidea</taxon>
        <taxon>Philodinida</taxon>
        <taxon>Philodinidae</taxon>
        <taxon>Rotaria</taxon>
    </lineage>
</organism>
<dbReference type="GO" id="GO:0016485">
    <property type="term" value="P:protein processing"/>
    <property type="evidence" value="ECO:0007669"/>
    <property type="project" value="TreeGrafter"/>
</dbReference>
<dbReference type="PANTHER" id="PTHR11532:SF57">
    <property type="entry name" value="CARBOXYPEPTIDASE D, B"/>
    <property type="match status" value="1"/>
</dbReference>
<reference evidence="4" key="1">
    <citation type="submission" date="2021-02" db="EMBL/GenBank/DDBJ databases">
        <authorList>
            <person name="Nowell W R."/>
        </authorList>
    </citation>
    <scope>NUCLEOTIDE SEQUENCE</scope>
</reference>
<sequence length="67" mass="7915">MSGDSRDEILKLLIEPTDKFQYHNYESMVNRLKELNQQYPNITSIYSIGKSVEKRDLWVIIISDQPL</sequence>
<accession>A0A822CJ86</accession>
<dbReference type="Proteomes" id="UP000663848">
    <property type="component" value="Unassembled WGS sequence"/>
</dbReference>